<sequence>MSFFGLHFQLNSLTLNISNMAKKSLSEQISSLYTPKTDYDIEDHDLDVSKDNGIFQHHDGGSENESEDEDTGLRNEHYVESSKSKLRQQNEGVNLGEKYVGNVTSRSKLYDDEDDKQPTEASSGEELDAESAEEEEDEESEDVADDDEDDQESDRSSSSDAENDEDENISHKRELLKQLMSKERSHIVNRLSQSATNDALKGYSIQQQNKTFEKIIDVRLKFQKSVTSSNMLPINTSTYSETKSEDSDELVTKAKKQLYSLLDHLFTLRNELDESTSVKTPKKRSFAKYSEVTSAADAQLNSRRNQILTKWSAKVANSSGRNAMNANKFKTINQSFEQQVNNNLSDMDRLIKRTKLNRRNVTPIGYTTKEEDDHENGNKNKSIDEDDDDIPEDTSVRKKTQGLENDYIFDDEDFYRVLLNDLVDKKVQTSDPTSGITISLRAAQKSNKLKNNVDTKASKGRKLRYHVQEPIANFETSRGSWRWNDDQIDEFFASLLGQKVNMNEIDDEQEEEQENDDNDIIPEDNGIQLFG</sequence>
<feature type="compositionally biased region" description="Basic and acidic residues" evidence="3">
    <location>
        <begin position="368"/>
        <end position="383"/>
    </location>
</feature>
<evidence type="ECO:0000256" key="1">
    <source>
        <dbReference type="ARBA" id="ARBA00008966"/>
    </source>
</evidence>
<feature type="domain" description="Apoptosis-antagonizing transcription factor C-terminal" evidence="4">
    <location>
        <begin position="415"/>
        <end position="496"/>
    </location>
</feature>
<evidence type="ECO:0000256" key="2">
    <source>
        <dbReference type="ARBA" id="ARBA00013850"/>
    </source>
</evidence>
<dbReference type="AlphaFoldDB" id="A0AB34PI73"/>
<protein>
    <recommendedName>
        <fullName evidence="2">Protein BFR2</fullName>
    </recommendedName>
</protein>
<feature type="region of interest" description="Disordered" evidence="3">
    <location>
        <begin position="507"/>
        <end position="531"/>
    </location>
</feature>
<gene>
    <name evidence="6" type="ORF">MG3_06399</name>
</gene>
<feature type="domain" description="AATF leucine zipper-containing" evidence="5">
    <location>
        <begin position="198"/>
        <end position="314"/>
    </location>
</feature>
<evidence type="ECO:0000256" key="3">
    <source>
        <dbReference type="SAM" id="MobiDB-lite"/>
    </source>
</evidence>
<evidence type="ECO:0000313" key="7">
    <source>
        <dbReference type="Proteomes" id="UP000030161"/>
    </source>
</evidence>
<feature type="region of interest" description="Disordered" evidence="3">
    <location>
        <begin position="50"/>
        <end position="170"/>
    </location>
</feature>
<comment type="caution">
    <text evidence="6">The sequence shown here is derived from an EMBL/GenBank/DDBJ whole genome shotgun (WGS) entry which is preliminary data.</text>
</comment>
<dbReference type="InterPro" id="IPR039223">
    <property type="entry name" value="AATF/Bfr2"/>
</dbReference>
<evidence type="ECO:0000313" key="6">
    <source>
        <dbReference type="EMBL" id="KGR00726.1"/>
    </source>
</evidence>
<comment type="similarity">
    <text evidence="1">Belongs to the AATF family.</text>
</comment>
<dbReference type="Proteomes" id="UP000030161">
    <property type="component" value="Unassembled WGS sequence"/>
</dbReference>
<dbReference type="InterPro" id="IPR025160">
    <property type="entry name" value="AATF"/>
</dbReference>
<reference evidence="6 7" key="1">
    <citation type="submission" date="2013-12" db="EMBL/GenBank/DDBJ databases">
        <title>The Genome Sequence of Candida albicans P78048.</title>
        <authorList>
            <consortium name="The Broad Institute Genome Sequencing Platform"/>
            <consortium name="The Broad Institute Genome Sequencing Center for Infectious Disease"/>
            <person name="Cuomo C."/>
            <person name="Bennett R."/>
            <person name="Hirakawa M."/>
            <person name="Noverr M."/>
            <person name="Mitchell A."/>
            <person name="Young S.K."/>
            <person name="Zeng Q."/>
            <person name="Gargeya S."/>
            <person name="Fitzgerald M."/>
            <person name="Abouelleil A."/>
            <person name="Alvarado L."/>
            <person name="Berlin A.M."/>
            <person name="Chapman S.B."/>
            <person name="Dewar J."/>
            <person name="Goldberg J."/>
            <person name="Griggs A."/>
            <person name="Gujja S."/>
            <person name="Hansen M."/>
            <person name="Howarth C."/>
            <person name="Imamovic A."/>
            <person name="Larimer J."/>
            <person name="McCowan C."/>
            <person name="Murphy C."/>
            <person name="Pearson M."/>
            <person name="Priest M."/>
            <person name="Roberts A."/>
            <person name="Saif S."/>
            <person name="Shea T."/>
            <person name="Sykes S."/>
            <person name="Wortman J."/>
            <person name="Nusbaum C."/>
            <person name="Birren B."/>
        </authorList>
    </citation>
    <scope>NUCLEOTIDE SEQUENCE [LARGE SCALE GENOMIC DNA]</scope>
    <source>
        <strain evidence="6 7">P78048</strain>
    </source>
</reference>
<proteinExistence type="inferred from homology"/>
<dbReference type="PANTHER" id="PTHR15565">
    <property type="entry name" value="AATF PROTEIN APOPTOSIS ANTAGONIZING TRANSCRIPTION FACTOR"/>
    <property type="match status" value="1"/>
</dbReference>
<dbReference type="GO" id="GO:0005730">
    <property type="term" value="C:nucleolus"/>
    <property type="evidence" value="ECO:0007669"/>
    <property type="project" value="TreeGrafter"/>
</dbReference>
<feature type="region of interest" description="Disordered" evidence="3">
    <location>
        <begin position="361"/>
        <end position="397"/>
    </location>
</feature>
<organism evidence="6 7">
    <name type="scientific">Candida albicans P78048</name>
    <dbReference type="NCBI Taxonomy" id="1094989"/>
    <lineage>
        <taxon>Eukaryota</taxon>
        <taxon>Fungi</taxon>
        <taxon>Dikarya</taxon>
        <taxon>Ascomycota</taxon>
        <taxon>Saccharomycotina</taxon>
        <taxon>Pichiomycetes</taxon>
        <taxon>Debaryomycetaceae</taxon>
        <taxon>Candida/Lodderomyces clade</taxon>
        <taxon>Candida</taxon>
    </lineage>
</organism>
<accession>A0AB34PI73</accession>
<feature type="compositionally biased region" description="Acidic residues" evidence="3">
    <location>
        <begin position="123"/>
        <end position="152"/>
    </location>
</feature>
<dbReference type="PANTHER" id="PTHR15565:SF0">
    <property type="entry name" value="PROTEIN AATF"/>
    <property type="match status" value="1"/>
</dbReference>
<dbReference type="EMBL" id="AJIX01000058">
    <property type="protein sequence ID" value="KGR00726.1"/>
    <property type="molecule type" value="Genomic_DNA"/>
</dbReference>
<dbReference type="Pfam" id="PF13339">
    <property type="entry name" value="AATF-Che1"/>
    <property type="match status" value="1"/>
</dbReference>
<feature type="compositionally biased region" description="Acidic residues" evidence="3">
    <location>
        <begin position="507"/>
        <end position="522"/>
    </location>
</feature>
<dbReference type="InterPro" id="IPR012617">
    <property type="entry name" value="AATF_C"/>
</dbReference>
<name>A0AB34PI73_CANAX</name>
<feature type="compositionally biased region" description="Basic and acidic residues" evidence="3">
    <location>
        <begin position="50"/>
        <end position="61"/>
    </location>
</feature>
<dbReference type="GO" id="GO:0000462">
    <property type="term" value="P:maturation of SSU-rRNA from tricistronic rRNA transcript (SSU-rRNA, 5.8S rRNA, LSU-rRNA)"/>
    <property type="evidence" value="ECO:0007669"/>
    <property type="project" value="TreeGrafter"/>
</dbReference>
<feature type="compositionally biased region" description="Basic and acidic residues" evidence="3">
    <location>
        <begin position="71"/>
        <end position="83"/>
    </location>
</feature>
<evidence type="ECO:0000259" key="4">
    <source>
        <dbReference type="Pfam" id="PF08164"/>
    </source>
</evidence>
<evidence type="ECO:0000259" key="5">
    <source>
        <dbReference type="Pfam" id="PF13339"/>
    </source>
</evidence>
<dbReference type="Pfam" id="PF08164">
    <property type="entry name" value="TRAUB"/>
    <property type="match status" value="1"/>
</dbReference>